<reference evidence="2" key="1">
    <citation type="journal article" date="2023" name="Plant J.">
        <title>Genome sequences and population genomics provide insights into the demographic history, inbreeding, and mutation load of two 'living fossil' tree species of Dipteronia.</title>
        <authorList>
            <person name="Feng Y."/>
            <person name="Comes H.P."/>
            <person name="Chen J."/>
            <person name="Zhu S."/>
            <person name="Lu R."/>
            <person name="Zhang X."/>
            <person name="Li P."/>
            <person name="Qiu J."/>
            <person name="Olsen K.M."/>
            <person name="Qiu Y."/>
        </authorList>
    </citation>
    <scope>NUCLEOTIDE SEQUENCE</scope>
    <source>
        <strain evidence="2">KIB01</strain>
    </source>
</reference>
<feature type="domain" description="RNase H type-1" evidence="1">
    <location>
        <begin position="3"/>
        <end position="68"/>
    </location>
</feature>
<evidence type="ECO:0000313" key="3">
    <source>
        <dbReference type="Proteomes" id="UP001280121"/>
    </source>
</evidence>
<dbReference type="EMBL" id="JANJYI010000008">
    <property type="protein sequence ID" value="KAK2638541.1"/>
    <property type="molecule type" value="Genomic_DNA"/>
</dbReference>
<dbReference type="GO" id="GO:0003676">
    <property type="term" value="F:nucleic acid binding"/>
    <property type="evidence" value="ECO:0007669"/>
    <property type="project" value="InterPro"/>
</dbReference>
<sequence>MFCAKDLALSSCIFEVDDDSIISWIVDKTHGSSVYGLCLEQICALENCFRDVPLGSCLKSCNRVAHRLTFAALDNLGDSFWLVEMPFCIRSLVEADKAM</sequence>
<protein>
    <recommendedName>
        <fullName evidence="1">RNase H type-1 domain-containing protein</fullName>
    </recommendedName>
</protein>
<dbReference type="GO" id="GO:0004523">
    <property type="term" value="F:RNA-DNA hybrid ribonuclease activity"/>
    <property type="evidence" value="ECO:0007669"/>
    <property type="project" value="InterPro"/>
</dbReference>
<dbReference type="Pfam" id="PF13456">
    <property type="entry name" value="RVT_3"/>
    <property type="match status" value="1"/>
</dbReference>
<evidence type="ECO:0000259" key="1">
    <source>
        <dbReference type="Pfam" id="PF13456"/>
    </source>
</evidence>
<dbReference type="Proteomes" id="UP001280121">
    <property type="component" value="Unassembled WGS sequence"/>
</dbReference>
<evidence type="ECO:0000313" key="2">
    <source>
        <dbReference type="EMBL" id="KAK2638541.1"/>
    </source>
</evidence>
<proteinExistence type="predicted"/>
<comment type="caution">
    <text evidence="2">The sequence shown here is derived from an EMBL/GenBank/DDBJ whole genome shotgun (WGS) entry which is preliminary data.</text>
</comment>
<dbReference type="AlphaFoldDB" id="A0AAD9TMI9"/>
<gene>
    <name evidence="2" type="ORF">Ddye_026336</name>
</gene>
<name>A0AAD9TMI9_9ROSI</name>
<keyword evidence="3" id="KW-1185">Reference proteome</keyword>
<organism evidence="2 3">
    <name type="scientific">Dipteronia dyeriana</name>
    <dbReference type="NCBI Taxonomy" id="168575"/>
    <lineage>
        <taxon>Eukaryota</taxon>
        <taxon>Viridiplantae</taxon>
        <taxon>Streptophyta</taxon>
        <taxon>Embryophyta</taxon>
        <taxon>Tracheophyta</taxon>
        <taxon>Spermatophyta</taxon>
        <taxon>Magnoliopsida</taxon>
        <taxon>eudicotyledons</taxon>
        <taxon>Gunneridae</taxon>
        <taxon>Pentapetalae</taxon>
        <taxon>rosids</taxon>
        <taxon>malvids</taxon>
        <taxon>Sapindales</taxon>
        <taxon>Sapindaceae</taxon>
        <taxon>Hippocastanoideae</taxon>
        <taxon>Acereae</taxon>
        <taxon>Dipteronia</taxon>
    </lineage>
</organism>
<accession>A0AAD9TMI9</accession>
<dbReference type="InterPro" id="IPR002156">
    <property type="entry name" value="RNaseH_domain"/>
</dbReference>